<proteinExistence type="predicted"/>
<sequence length="181" mass="18246">MSLVGDAVGVALSGAYVLVVLAAAWLLSRAGASAETARKVVHIGLGGWWVIASLLVGSALWAAALPAAFVVVNGIAYRTRRLSFMAREEGEDTPGTVYYAASLAVLAFCAFGVGEPYVGALGVFCMSFGDGLAAVAGRRFGRRRIAIAGGGKTVAGSAAMFVASFLSCAFVLVAAPPVGAG</sequence>
<evidence type="ECO:0000313" key="2">
    <source>
        <dbReference type="EMBL" id="PNV65589.1"/>
    </source>
</evidence>
<feature type="transmembrane region" description="Helical" evidence="1">
    <location>
        <begin position="7"/>
        <end position="27"/>
    </location>
</feature>
<feature type="transmembrane region" description="Helical" evidence="1">
    <location>
        <begin position="153"/>
        <end position="175"/>
    </location>
</feature>
<evidence type="ECO:0000313" key="3">
    <source>
        <dbReference type="Proteomes" id="UP000236488"/>
    </source>
</evidence>
<keyword evidence="1" id="KW-0472">Membrane</keyword>
<reference evidence="2 3" key="1">
    <citation type="journal article" date="2018" name="Int. J. Syst. Evol. Microbiol.">
        <title>Rubneribacter badeniensis gen. nov., sp. nov. and Enteroscipio rubneri gen. nov., sp. nov., new members of the Eggerthellaceae isolated from human faeces.</title>
        <authorList>
            <person name="Danylec N."/>
            <person name="Gobl A."/>
            <person name="Stoll D.A."/>
            <person name="Hetzer B."/>
            <person name="Kulling S.E."/>
            <person name="Huch M."/>
        </authorList>
    </citation>
    <scope>NUCLEOTIDE SEQUENCE [LARGE SCALE GENOMIC DNA]</scope>
    <source>
        <strain evidence="2 3">ResAG-85</strain>
    </source>
</reference>
<dbReference type="AlphaFoldDB" id="A0A2K2U5N8"/>
<organism evidence="2 3">
    <name type="scientific">Rubneribacter badeniensis</name>
    <dbReference type="NCBI Taxonomy" id="2070688"/>
    <lineage>
        <taxon>Bacteria</taxon>
        <taxon>Bacillati</taxon>
        <taxon>Actinomycetota</taxon>
        <taxon>Coriobacteriia</taxon>
        <taxon>Eggerthellales</taxon>
        <taxon>Eggerthellaceae</taxon>
        <taxon>Rubneribacter</taxon>
    </lineage>
</organism>
<comment type="caution">
    <text evidence="2">The sequence shown here is derived from an EMBL/GenBank/DDBJ whole genome shotgun (WGS) entry which is preliminary data.</text>
</comment>
<dbReference type="PANTHER" id="PTHR31303:SF1">
    <property type="entry name" value="CTP-DEPENDENT DIACYLGLYCEROL KINASE 1"/>
    <property type="match status" value="1"/>
</dbReference>
<keyword evidence="3" id="KW-1185">Reference proteome</keyword>
<keyword evidence="1" id="KW-0812">Transmembrane</keyword>
<dbReference type="Proteomes" id="UP000236488">
    <property type="component" value="Unassembled WGS sequence"/>
</dbReference>
<dbReference type="RefSeq" id="WP_420820261.1">
    <property type="nucleotide sequence ID" value="NZ_PPEL01000024.1"/>
</dbReference>
<feature type="transmembrane region" description="Helical" evidence="1">
    <location>
        <begin position="120"/>
        <end position="141"/>
    </location>
</feature>
<keyword evidence="1" id="KW-1133">Transmembrane helix</keyword>
<feature type="non-terminal residue" evidence="2">
    <location>
        <position position="181"/>
    </location>
</feature>
<dbReference type="GO" id="GO:0004143">
    <property type="term" value="F:ATP-dependent diacylglycerol kinase activity"/>
    <property type="evidence" value="ECO:0007669"/>
    <property type="project" value="InterPro"/>
</dbReference>
<gene>
    <name evidence="2" type="ORF">C2L80_05870</name>
</gene>
<feature type="transmembrane region" description="Helical" evidence="1">
    <location>
        <begin position="97"/>
        <end position="114"/>
    </location>
</feature>
<evidence type="ECO:0000256" key="1">
    <source>
        <dbReference type="SAM" id="Phobius"/>
    </source>
</evidence>
<dbReference type="EMBL" id="PPEL01000024">
    <property type="protein sequence ID" value="PNV65589.1"/>
    <property type="molecule type" value="Genomic_DNA"/>
</dbReference>
<accession>A0A2K2U5N8</accession>
<name>A0A2K2U5N8_9ACTN</name>
<dbReference type="PANTHER" id="PTHR31303">
    <property type="entry name" value="CTP-DEPENDENT DIACYLGLYCEROL KINASE 1"/>
    <property type="match status" value="1"/>
</dbReference>
<dbReference type="InterPro" id="IPR037997">
    <property type="entry name" value="Dgk1-like"/>
</dbReference>
<protein>
    <submittedName>
        <fullName evidence="2">DUF92 domain-containing protein</fullName>
    </submittedName>
</protein>
<feature type="transmembrane region" description="Helical" evidence="1">
    <location>
        <begin position="47"/>
        <end position="76"/>
    </location>
</feature>